<organism evidence="1 2">
    <name type="scientific">Trichophyton tonsurans (strain CBS 112818)</name>
    <name type="common">Scalp ringworm fungus</name>
    <dbReference type="NCBI Taxonomy" id="647933"/>
    <lineage>
        <taxon>Eukaryota</taxon>
        <taxon>Fungi</taxon>
        <taxon>Dikarya</taxon>
        <taxon>Ascomycota</taxon>
        <taxon>Pezizomycotina</taxon>
        <taxon>Eurotiomycetes</taxon>
        <taxon>Eurotiomycetidae</taxon>
        <taxon>Onygenales</taxon>
        <taxon>Arthrodermataceae</taxon>
        <taxon>Trichophyton</taxon>
    </lineage>
</organism>
<dbReference type="AlphaFoldDB" id="F2RNG1"/>
<dbReference type="Proteomes" id="UP000009172">
    <property type="component" value="Unassembled WGS sequence"/>
</dbReference>
<dbReference type="OrthoDB" id="4798927at2759"/>
<name>F2RNG1_TRIT1</name>
<keyword evidence="2" id="KW-1185">Reference proteome</keyword>
<evidence type="ECO:0000313" key="1">
    <source>
        <dbReference type="EMBL" id="EGD92867.1"/>
    </source>
</evidence>
<protein>
    <submittedName>
        <fullName evidence="1">Uncharacterized protein</fullName>
    </submittedName>
</protein>
<accession>F2RNG1</accession>
<dbReference type="HOGENOM" id="CLU_1788214_0_0_1"/>
<reference evidence="2" key="1">
    <citation type="journal article" date="2012" name="MBio">
        <title>Comparative genome analysis of Trichophyton rubrum and related dermatophytes reveals candidate genes involved in infection.</title>
        <authorList>
            <person name="Martinez D.A."/>
            <person name="Oliver B.G."/>
            <person name="Graeser Y."/>
            <person name="Goldberg J.M."/>
            <person name="Li W."/>
            <person name="Martinez-Rossi N.M."/>
            <person name="Monod M."/>
            <person name="Shelest E."/>
            <person name="Barton R.C."/>
            <person name="Birch E."/>
            <person name="Brakhage A.A."/>
            <person name="Chen Z."/>
            <person name="Gurr S.J."/>
            <person name="Heiman D."/>
            <person name="Heitman J."/>
            <person name="Kosti I."/>
            <person name="Rossi A."/>
            <person name="Saif S."/>
            <person name="Samalova M."/>
            <person name="Saunders C.W."/>
            <person name="Shea T."/>
            <person name="Summerbell R.C."/>
            <person name="Xu J."/>
            <person name="Young S."/>
            <person name="Zeng Q."/>
            <person name="Birren B.W."/>
            <person name="Cuomo C.A."/>
            <person name="White T.C."/>
        </authorList>
    </citation>
    <scope>NUCLEOTIDE SEQUENCE [LARGE SCALE GENOMIC DNA]</scope>
    <source>
        <strain evidence="2">CBS 112818</strain>
    </source>
</reference>
<proteinExistence type="predicted"/>
<gene>
    <name evidence="1" type="ORF">TESG_00429</name>
</gene>
<dbReference type="EMBL" id="GG698478">
    <property type="protein sequence ID" value="EGD92867.1"/>
    <property type="molecule type" value="Genomic_DNA"/>
</dbReference>
<sequence length="145" mass="17022">MRGILEMFTCAAWSPRSTEEIDLPHNPIPKCSRVWLPECDYLERSRTWDETMGQMEATMEPPRMRNALRHELAKEAANFPPRLHERVFICKGLNIDALRDVTPNPGLKIMMKENMPDNMVNPINDYLYKFSNFDRGTDIQIFIDY</sequence>
<evidence type="ECO:0000313" key="2">
    <source>
        <dbReference type="Proteomes" id="UP000009172"/>
    </source>
</evidence>